<dbReference type="PANTHER" id="PTHR39596:SF2">
    <property type="entry name" value="HET DOMAIN PROTEIN (AFU_ORTHOLOGUE AFUA_1G17550)-RELATED"/>
    <property type="match status" value="1"/>
</dbReference>
<feature type="region of interest" description="Disordered" evidence="1">
    <location>
        <begin position="804"/>
        <end position="824"/>
    </location>
</feature>
<evidence type="ECO:0000256" key="1">
    <source>
        <dbReference type="SAM" id="MobiDB-lite"/>
    </source>
</evidence>
<name>A0ABR1R0A2_9PEZI</name>
<proteinExistence type="predicted"/>
<gene>
    <name evidence="2" type="ORF">PG991_015948</name>
</gene>
<evidence type="ECO:0000313" key="2">
    <source>
        <dbReference type="EMBL" id="KAK7994360.1"/>
    </source>
</evidence>
<organism evidence="2 3">
    <name type="scientific">Apiospora marii</name>
    <dbReference type="NCBI Taxonomy" id="335849"/>
    <lineage>
        <taxon>Eukaryota</taxon>
        <taxon>Fungi</taxon>
        <taxon>Dikarya</taxon>
        <taxon>Ascomycota</taxon>
        <taxon>Pezizomycotina</taxon>
        <taxon>Sordariomycetes</taxon>
        <taxon>Xylariomycetidae</taxon>
        <taxon>Amphisphaeriales</taxon>
        <taxon>Apiosporaceae</taxon>
        <taxon>Apiospora</taxon>
    </lineage>
</organism>
<accession>A0ABR1R0A2</accession>
<evidence type="ECO:0008006" key="4">
    <source>
        <dbReference type="Google" id="ProtNLM"/>
    </source>
</evidence>
<evidence type="ECO:0000313" key="3">
    <source>
        <dbReference type="Proteomes" id="UP001396898"/>
    </source>
</evidence>
<comment type="caution">
    <text evidence="2">The sequence shown here is derived from an EMBL/GenBank/DDBJ whole genome shotgun (WGS) entry which is preliminary data.</text>
</comment>
<reference evidence="2 3" key="1">
    <citation type="submission" date="2023-01" db="EMBL/GenBank/DDBJ databases">
        <title>Analysis of 21 Apiospora genomes using comparative genomics revels a genus with tremendous synthesis potential of carbohydrate active enzymes and secondary metabolites.</title>
        <authorList>
            <person name="Sorensen T."/>
        </authorList>
    </citation>
    <scope>NUCLEOTIDE SEQUENCE [LARGE SCALE GENOMIC DNA]</scope>
    <source>
        <strain evidence="2 3">CBS 20057</strain>
    </source>
</reference>
<dbReference type="PANTHER" id="PTHR39596">
    <property type="match status" value="1"/>
</dbReference>
<sequence length="856" mass="97145">MDHLVLPKDREITGSFSIPFLAADAYSRPFNDYPDRSGWKIRFDGELNPELVRYGTSQSDKTLVCAVQEWLYFGMLAEFLDDEVDMTSFRKPGENGPLFVSDNLESLVCTKTNSLLSQGPAAVNHWKDSFYQVLLTAWHTTILLIGSCGDTVNDLTLTCMAISVLAEYLMNAMNGLCIRVKVDPPVTQKFRKTVLGRQFDCGLPITQRMKQRGWCPHDVELLKGSQIQNVSTLWYLANLSPPKSHVAHGSCTPAKCKPYHIDKKEYVPRHVRNGCHCVDVGPDQNELEQITRSENIPLVRVLDDEVQVFSHKDVGEFITISHVWADGKGNPRGNALPLCVMQEIQQLVNRLPHKEDALGVPFWLDTLCIPRHPEEVRRKAILRMREPYEQALHVLVIDAYLRSHNASETSPFEILARIQVCGWSQRLWTFQEGRIPRGTSRTWFPFNDKIVDLVTEVDLSKFSLVPTLPSRTVHDELLLGHNQTQIIGEAKVGFNDDIIYSPLNLRRSLASRATSRNEDEALCIGGGIVRLPRDYMEEIVHLEDGEARMARVWAKLPKLHAGFAFSKAPRKLNIDGFRWAPATFMGDLTLSSPDWEGPNECWDAPPPSLSPAGLTISRPAWQFLSGDVSYQEQAIGIFDQYKTPLGKLFLSNGNGQWFGLDFYEPWHDKPRTPVLGSYWAVILAGSHDLSDVSDESYRSSDEFTSPHDQQGLLVSYRNIAGREEPVKVTPHRHVRIGLVSSRRRDAQRLIREHADRLCDIHPERVTELRQKPDILEEFIRSSIGEEVRNDKKLLEIFPLVEEPEPPQAFDAPGQAGKRYAPVGKGVGDATVDSEAFHKERNWSVRHYQEEVEQPWR</sequence>
<protein>
    <recommendedName>
        <fullName evidence="4">Heterokaryon incompatibility domain-containing protein</fullName>
    </recommendedName>
</protein>
<dbReference type="Proteomes" id="UP001396898">
    <property type="component" value="Unassembled WGS sequence"/>
</dbReference>
<keyword evidence="3" id="KW-1185">Reference proteome</keyword>
<dbReference type="EMBL" id="JAQQWI010000024">
    <property type="protein sequence ID" value="KAK7994360.1"/>
    <property type="molecule type" value="Genomic_DNA"/>
</dbReference>